<evidence type="ECO:0000313" key="3">
    <source>
        <dbReference type="Proteomes" id="UP000250235"/>
    </source>
</evidence>
<proteinExistence type="predicted"/>
<accession>A0A2Z6ZTA0</accession>
<organism evidence="2 3">
    <name type="scientific">Dorcoceras hygrometricum</name>
    <dbReference type="NCBI Taxonomy" id="472368"/>
    <lineage>
        <taxon>Eukaryota</taxon>
        <taxon>Viridiplantae</taxon>
        <taxon>Streptophyta</taxon>
        <taxon>Embryophyta</taxon>
        <taxon>Tracheophyta</taxon>
        <taxon>Spermatophyta</taxon>
        <taxon>Magnoliopsida</taxon>
        <taxon>eudicotyledons</taxon>
        <taxon>Gunneridae</taxon>
        <taxon>Pentapetalae</taxon>
        <taxon>asterids</taxon>
        <taxon>lamiids</taxon>
        <taxon>Lamiales</taxon>
        <taxon>Gesneriaceae</taxon>
        <taxon>Didymocarpoideae</taxon>
        <taxon>Trichosporeae</taxon>
        <taxon>Loxocarpinae</taxon>
        <taxon>Dorcoceras</taxon>
    </lineage>
</organism>
<dbReference type="EMBL" id="KV121596">
    <property type="protein sequence ID" value="KZT76435.1"/>
    <property type="molecule type" value="Genomic_DNA"/>
</dbReference>
<evidence type="ECO:0000256" key="1">
    <source>
        <dbReference type="SAM" id="MobiDB-lite"/>
    </source>
</evidence>
<sequence>MRGGADAGAKTCCFDSEIKTLDTIQANHIDQIRENLGSDTTVGDPDPPPGQAAEEQKFRLRQSGPRPDSRLLRQTALEVLTRSARSDSPRKTRPERNSGEVGRRRRRTAAAAAAAVEREGEGGG</sequence>
<keyword evidence="3" id="KW-1185">Reference proteome</keyword>
<feature type="compositionally biased region" description="Basic and acidic residues" evidence="1">
    <location>
        <begin position="84"/>
        <end position="102"/>
    </location>
</feature>
<gene>
    <name evidence="2" type="ORF">F511_46540</name>
</gene>
<dbReference type="Proteomes" id="UP000250235">
    <property type="component" value="Unassembled WGS sequence"/>
</dbReference>
<name>A0A2Z6ZTA0_9LAMI</name>
<reference evidence="2 3" key="1">
    <citation type="journal article" date="2015" name="Proc. Natl. Acad. Sci. U.S.A.">
        <title>The resurrection genome of Boea hygrometrica: A blueprint for survival of dehydration.</title>
        <authorList>
            <person name="Xiao L."/>
            <person name="Yang G."/>
            <person name="Zhang L."/>
            <person name="Yang X."/>
            <person name="Zhao S."/>
            <person name="Ji Z."/>
            <person name="Zhou Q."/>
            <person name="Hu M."/>
            <person name="Wang Y."/>
            <person name="Chen M."/>
            <person name="Xu Y."/>
            <person name="Jin H."/>
            <person name="Xiao X."/>
            <person name="Hu G."/>
            <person name="Bao F."/>
            <person name="Hu Y."/>
            <person name="Wan P."/>
            <person name="Li L."/>
            <person name="Deng X."/>
            <person name="Kuang T."/>
            <person name="Xiang C."/>
            <person name="Zhu J.K."/>
            <person name="Oliver M.J."/>
            <person name="He Y."/>
        </authorList>
    </citation>
    <scope>NUCLEOTIDE SEQUENCE [LARGE SCALE GENOMIC DNA]</scope>
    <source>
        <strain evidence="3">cv. XS01</strain>
    </source>
</reference>
<dbReference type="AlphaFoldDB" id="A0A2Z6ZTA0"/>
<evidence type="ECO:0000313" key="2">
    <source>
        <dbReference type="EMBL" id="KZT76435.1"/>
    </source>
</evidence>
<feature type="region of interest" description="Disordered" evidence="1">
    <location>
        <begin position="33"/>
        <end position="124"/>
    </location>
</feature>
<protein>
    <submittedName>
        <fullName evidence="2">Uncharacterized protein</fullName>
    </submittedName>
</protein>